<gene>
    <name evidence="11" type="ORF">BU16DRAFT_573654</name>
</gene>
<comment type="function">
    <text evidence="1">Destroys radicals which are normally produced within the cells and which are toxic to biological systems.</text>
</comment>
<dbReference type="PROSITE" id="PS50873">
    <property type="entry name" value="PEROXIDASE_4"/>
    <property type="match status" value="1"/>
</dbReference>
<dbReference type="GO" id="GO:0046872">
    <property type="term" value="F:metal ion binding"/>
    <property type="evidence" value="ECO:0007669"/>
    <property type="project" value="UniProtKB-UniRule"/>
</dbReference>
<dbReference type="EC" id="1.11.1.-" evidence="8"/>
<evidence type="ECO:0000256" key="6">
    <source>
        <dbReference type="ARBA" id="ARBA00023002"/>
    </source>
</evidence>
<organism evidence="11 12">
    <name type="scientific">Lophium mytilinum</name>
    <dbReference type="NCBI Taxonomy" id="390894"/>
    <lineage>
        <taxon>Eukaryota</taxon>
        <taxon>Fungi</taxon>
        <taxon>Dikarya</taxon>
        <taxon>Ascomycota</taxon>
        <taxon>Pezizomycotina</taxon>
        <taxon>Dothideomycetes</taxon>
        <taxon>Pleosporomycetidae</taxon>
        <taxon>Mytilinidiales</taxon>
        <taxon>Mytilinidiaceae</taxon>
        <taxon>Lophium</taxon>
    </lineage>
</organism>
<dbReference type="Gene3D" id="1.10.520.10">
    <property type="match status" value="1"/>
</dbReference>
<dbReference type="InterPro" id="IPR044831">
    <property type="entry name" value="Ccp1-like"/>
</dbReference>
<evidence type="ECO:0000256" key="2">
    <source>
        <dbReference type="ARBA" id="ARBA00005997"/>
    </source>
</evidence>
<evidence type="ECO:0000313" key="12">
    <source>
        <dbReference type="Proteomes" id="UP000799750"/>
    </source>
</evidence>
<evidence type="ECO:0000256" key="7">
    <source>
        <dbReference type="ARBA" id="ARBA00023004"/>
    </source>
</evidence>
<evidence type="ECO:0000256" key="3">
    <source>
        <dbReference type="ARBA" id="ARBA00022559"/>
    </source>
</evidence>
<dbReference type="PANTHER" id="PTHR31356">
    <property type="entry name" value="THYLAKOID LUMENAL 29 KDA PROTEIN, CHLOROPLASTIC-RELATED"/>
    <property type="match status" value="1"/>
</dbReference>
<dbReference type="InterPro" id="IPR002016">
    <property type="entry name" value="Haem_peroxidase"/>
</dbReference>
<dbReference type="PRINTS" id="PR00459">
    <property type="entry name" value="ASPEROXIDASE"/>
</dbReference>
<dbReference type="GO" id="GO:0004601">
    <property type="term" value="F:peroxidase activity"/>
    <property type="evidence" value="ECO:0007669"/>
    <property type="project" value="UniProtKB-KW"/>
</dbReference>
<comment type="similarity">
    <text evidence="2">Belongs to the peroxidase family. Cytochrome c peroxidase subfamily.</text>
</comment>
<dbReference type="PANTHER" id="PTHR31356:SF36">
    <property type="entry name" value="L-ASCORBATE PEROXIDASE 3"/>
    <property type="match status" value="1"/>
</dbReference>
<dbReference type="GO" id="GO:0000302">
    <property type="term" value="P:response to reactive oxygen species"/>
    <property type="evidence" value="ECO:0007669"/>
    <property type="project" value="TreeGrafter"/>
</dbReference>
<keyword evidence="3 8" id="KW-0575">Peroxidase</keyword>
<dbReference type="OrthoDB" id="2859658at2759"/>
<dbReference type="InterPro" id="IPR010255">
    <property type="entry name" value="Haem_peroxidase_sf"/>
</dbReference>
<keyword evidence="4" id="KW-0349">Heme</keyword>
<name>A0A6A6QLP7_9PEZI</name>
<keyword evidence="6 8" id="KW-0560">Oxidoreductase</keyword>
<evidence type="ECO:0000256" key="8">
    <source>
        <dbReference type="RuleBase" id="RU363051"/>
    </source>
</evidence>
<sequence length="306" mass="33326">MTAPSQTPAPAPAPGDYAPVRTAILALLAQPEYDDGSAGPVLVRLAWHSAGTYDATTNTGGSNGAGMRYEAEGGDPANAGLSHAHVFLEPVKVAHPWLTYADLWTLAGCPGRTDYIDEAQLPPRGRLPDGAQGATHVRHVFARMGFSDREAVALCGAHSLGRCHASRFGFEGKWVHNPTRFGNQYFRLLARVEWVPKKLESGVQQFVHVDKEVGEELMMLPSDMALVADESFKEWVLFYADFAKAFARLMELGLKRGEDGRVLDESDQKEGYASAPKKPDGPGVPGVANEEAEPLREENEKFRARL</sequence>
<dbReference type="InterPro" id="IPR019794">
    <property type="entry name" value="Peroxidases_AS"/>
</dbReference>
<dbReference type="Pfam" id="PF00141">
    <property type="entry name" value="peroxidase"/>
    <property type="match status" value="1"/>
</dbReference>
<dbReference type="PRINTS" id="PR00458">
    <property type="entry name" value="PEROXIDASE"/>
</dbReference>
<feature type="region of interest" description="Disordered" evidence="9">
    <location>
        <begin position="261"/>
        <end position="306"/>
    </location>
</feature>
<dbReference type="GO" id="GO:0020037">
    <property type="term" value="F:heme binding"/>
    <property type="evidence" value="ECO:0007669"/>
    <property type="project" value="UniProtKB-UniRule"/>
</dbReference>
<feature type="compositionally biased region" description="Basic and acidic residues" evidence="9">
    <location>
        <begin position="293"/>
        <end position="306"/>
    </location>
</feature>
<dbReference type="GO" id="GO:0034599">
    <property type="term" value="P:cellular response to oxidative stress"/>
    <property type="evidence" value="ECO:0007669"/>
    <property type="project" value="InterPro"/>
</dbReference>
<accession>A0A6A6QLP7</accession>
<dbReference type="Proteomes" id="UP000799750">
    <property type="component" value="Unassembled WGS sequence"/>
</dbReference>
<keyword evidence="7" id="KW-0408">Iron</keyword>
<evidence type="ECO:0000256" key="5">
    <source>
        <dbReference type="ARBA" id="ARBA00022723"/>
    </source>
</evidence>
<evidence type="ECO:0000256" key="1">
    <source>
        <dbReference type="ARBA" id="ARBA00003917"/>
    </source>
</evidence>
<evidence type="ECO:0000313" key="11">
    <source>
        <dbReference type="EMBL" id="KAF2493271.1"/>
    </source>
</evidence>
<proteinExistence type="inferred from homology"/>
<dbReference type="PROSITE" id="PS00436">
    <property type="entry name" value="PEROXIDASE_2"/>
    <property type="match status" value="1"/>
</dbReference>
<keyword evidence="5" id="KW-0479">Metal-binding</keyword>
<dbReference type="AlphaFoldDB" id="A0A6A6QLP7"/>
<dbReference type="SUPFAM" id="SSF48113">
    <property type="entry name" value="Heme-dependent peroxidases"/>
    <property type="match status" value="1"/>
</dbReference>
<protein>
    <recommendedName>
        <fullName evidence="8">Peroxidase</fullName>
        <ecNumber evidence="8">1.11.1.-</ecNumber>
    </recommendedName>
</protein>
<evidence type="ECO:0000259" key="10">
    <source>
        <dbReference type="PROSITE" id="PS50873"/>
    </source>
</evidence>
<evidence type="ECO:0000256" key="9">
    <source>
        <dbReference type="SAM" id="MobiDB-lite"/>
    </source>
</evidence>
<feature type="domain" description="Plant heme peroxidase family profile" evidence="10">
    <location>
        <begin position="111"/>
        <end position="262"/>
    </location>
</feature>
<dbReference type="Gene3D" id="1.10.420.10">
    <property type="entry name" value="Peroxidase, domain 2"/>
    <property type="match status" value="1"/>
</dbReference>
<dbReference type="EMBL" id="MU004192">
    <property type="protein sequence ID" value="KAF2493271.1"/>
    <property type="molecule type" value="Genomic_DNA"/>
</dbReference>
<keyword evidence="12" id="KW-1185">Reference proteome</keyword>
<reference evidence="11" key="1">
    <citation type="journal article" date="2020" name="Stud. Mycol.">
        <title>101 Dothideomycetes genomes: a test case for predicting lifestyles and emergence of pathogens.</title>
        <authorList>
            <person name="Haridas S."/>
            <person name="Albert R."/>
            <person name="Binder M."/>
            <person name="Bloem J."/>
            <person name="Labutti K."/>
            <person name="Salamov A."/>
            <person name="Andreopoulos B."/>
            <person name="Baker S."/>
            <person name="Barry K."/>
            <person name="Bills G."/>
            <person name="Bluhm B."/>
            <person name="Cannon C."/>
            <person name="Castanera R."/>
            <person name="Culley D."/>
            <person name="Daum C."/>
            <person name="Ezra D."/>
            <person name="Gonzalez J."/>
            <person name="Henrissat B."/>
            <person name="Kuo A."/>
            <person name="Liang C."/>
            <person name="Lipzen A."/>
            <person name="Lutzoni F."/>
            <person name="Magnuson J."/>
            <person name="Mondo S."/>
            <person name="Nolan M."/>
            <person name="Ohm R."/>
            <person name="Pangilinan J."/>
            <person name="Park H.-J."/>
            <person name="Ramirez L."/>
            <person name="Alfaro M."/>
            <person name="Sun H."/>
            <person name="Tritt A."/>
            <person name="Yoshinaga Y."/>
            <person name="Zwiers L.-H."/>
            <person name="Turgeon B."/>
            <person name="Goodwin S."/>
            <person name="Spatafora J."/>
            <person name="Crous P."/>
            <person name="Grigoriev I."/>
        </authorList>
    </citation>
    <scope>NUCLEOTIDE SEQUENCE</scope>
    <source>
        <strain evidence="11">CBS 269.34</strain>
    </source>
</reference>
<dbReference type="InterPro" id="IPR002207">
    <property type="entry name" value="Peroxidase_I"/>
</dbReference>
<feature type="compositionally biased region" description="Basic and acidic residues" evidence="9">
    <location>
        <begin position="261"/>
        <end position="270"/>
    </location>
</feature>
<dbReference type="GO" id="GO:0042744">
    <property type="term" value="P:hydrogen peroxide catabolic process"/>
    <property type="evidence" value="ECO:0007669"/>
    <property type="project" value="TreeGrafter"/>
</dbReference>
<evidence type="ECO:0000256" key="4">
    <source>
        <dbReference type="ARBA" id="ARBA00022617"/>
    </source>
</evidence>